<dbReference type="PANTHER" id="PTHR47947:SF13">
    <property type="entry name" value="CYTOCHROME P450, FAMILY 81, SUBFAMILY K, POLYPEPTIDE 1-RELATED"/>
    <property type="match status" value="1"/>
</dbReference>
<dbReference type="SUPFAM" id="SSF48264">
    <property type="entry name" value="Cytochrome P450"/>
    <property type="match status" value="1"/>
</dbReference>
<evidence type="ECO:0000313" key="10">
    <source>
        <dbReference type="Proteomes" id="UP001630127"/>
    </source>
</evidence>
<evidence type="ECO:0000256" key="1">
    <source>
        <dbReference type="ARBA" id="ARBA00001971"/>
    </source>
</evidence>
<dbReference type="InterPro" id="IPR036396">
    <property type="entry name" value="Cyt_P450_sf"/>
</dbReference>
<evidence type="ECO:0000256" key="3">
    <source>
        <dbReference type="ARBA" id="ARBA00022723"/>
    </source>
</evidence>
<dbReference type="EMBL" id="JBJUIK010000011">
    <property type="protein sequence ID" value="KAL3514406.1"/>
    <property type="molecule type" value="Genomic_DNA"/>
</dbReference>
<keyword evidence="3 7" id="KW-0479">Metal-binding</keyword>
<evidence type="ECO:0000256" key="2">
    <source>
        <dbReference type="ARBA" id="ARBA00022617"/>
    </source>
</evidence>
<keyword evidence="4 8" id="KW-0560">Oxidoreductase</keyword>
<name>A0ABD2Z6E8_9GENT</name>
<evidence type="ECO:0000256" key="6">
    <source>
        <dbReference type="ARBA" id="ARBA00023033"/>
    </source>
</evidence>
<dbReference type="InterPro" id="IPR001128">
    <property type="entry name" value="Cyt_P450"/>
</dbReference>
<dbReference type="Gene3D" id="1.10.630.10">
    <property type="entry name" value="Cytochrome P450"/>
    <property type="match status" value="1"/>
</dbReference>
<proteinExistence type="inferred from homology"/>
<dbReference type="AlphaFoldDB" id="A0ABD2Z6E8"/>
<dbReference type="FunFam" id="1.10.630.10:FF:000026">
    <property type="entry name" value="Cytochrome P450 82C4"/>
    <property type="match status" value="1"/>
</dbReference>
<evidence type="ECO:0000256" key="5">
    <source>
        <dbReference type="ARBA" id="ARBA00023004"/>
    </source>
</evidence>
<dbReference type="Pfam" id="PF00067">
    <property type="entry name" value="p450"/>
    <property type="match status" value="1"/>
</dbReference>
<dbReference type="InterPro" id="IPR017972">
    <property type="entry name" value="Cyt_P450_CS"/>
</dbReference>
<dbReference type="PANTHER" id="PTHR47947">
    <property type="entry name" value="CYTOCHROME P450 82C3-RELATED"/>
    <property type="match status" value="1"/>
</dbReference>
<evidence type="ECO:0000256" key="4">
    <source>
        <dbReference type="ARBA" id="ARBA00023002"/>
    </source>
</evidence>
<dbReference type="PRINTS" id="PR00385">
    <property type="entry name" value="P450"/>
</dbReference>
<keyword evidence="5 7" id="KW-0408">Iron</keyword>
<dbReference type="GO" id="GO:0004497">
    <property type="term" value="F:monooxygenase activity"/>
    <property type="evidence" value="ECO:0007669"/>
    <property type="project" value="UniProtKB-KW"/>
</dbReference>
<comment type="similarity">
    <text evidence="8">Belongs to the cytochrome P450 family.</text>
</comment>
<dbReference type="Proteomes" id="UP001630127">
    <property type="component" value="Unassembled WGS sequence"/>
</dbReference>
<dbReference type="InterPro" id="IPR002401">
    <property type="entry name" value="Cyt_P450_E_grp-I"/>
</dbReference>
<evidence type="ECO:0000256" key="8">
    <source>
        <dbReference type="RuleBase" id="RU000461"/>
    </source>
</evidence>
<comment type="cofactor">
    <cofactor evidence="1 7">
        <name>heme</name>
        <dbReference type="ChEBI" id="CHEBI:30413"/>
    </cofactor>
</comment>
<comment type="caution">
    <text evidence="9">The sequence shown here is derived from an EMBL/GenBank/DDBJ whole genome shotgun (WGS) entry which is preliminary data.</text>
</comment>
<keyword evidence="6 8" id="KW-0503">Monooxygenase</keyword>
<keyword evidence="2 7" id="KW-0349">Heme</keyword>
<evidence type="ECO:0000256" key="7">
    <source>
        <dbReference type="PIRSR" id="PIRSR602401-1"/>
    </source>
</evidence>
<dbReference type="PROSITE" id="PS00086">
    <property type="entry name" value="CYTOCHROME_P450"/>
    <property type="match status" value="1"/>
</dbReference>
<dbReference type="PRINTS" id="PR00463">
    <property type="entry name" value="EP450I"/>
</dbReference>
<evidence type="ECO:0008006" key="11">
    <source>
        <dbReference type="Google" id="ProtNLM"/>
    </source>
</evidence>
<protein>
    <recommendedName>
        <fullName evidence="11">Cytochrome P450</fullName>
    </recommendedName>
</protein>
<organism evidence="9 10">
    <name type="scientific">Cinchona calisaya</name>
    <dbReference type="NCBI Taxonomy" id="153742"/>
    <lineage>
        <taxon>Eukaryota</taxon>
        <taxon>Viridiplantae</taxon>
        <taxon>Streptophyta</taxon>
        <taxon>Embryophyta</taxon>
        <taxon>Tracheophyta</taxon>
        <taxon>Spermatophyta</taxon>
        <taxon>Magnoliopsida</taxon>
        <taxon>eudicotyledons</taxon>
        <taxon>Gunneridae</taxon>
        <taxon>Pentapetalae</taxon>
        <taxon>asterids</taxon>
        <taxon>lamiids</taxon>
        <taxon>Gentianales</taxon>
        <taxon>Rubiaceae</taxon>
        <taxon>Cinchonoideae</taxon>
        <taxon>Cinchoneae</taxon>
        <taxon>Cinchona</taxon>
    </lineage>
</organism>
<reference evidence="9 10" key="1">
    <citation type="submission" date="2024-11" db="EMBL/GenBank/DDBJ databases">
        <title>A near-complete genome assembly of Cinchona calisaya.</title>
        <authorList>
            <person name="Lian D.C."/>
            <person name="Zhao X.W."/>
            <person name="Wei L."/>
        </authorList>
    </citation>
    <scope>NUCLEOTIDE SEQUENCE [LARGE SCALE GENOMIC DNA]</scope>
    <source>
        <tissue evidence="9">Nenye</tissue>
    </source>
</reference>
<evidence type="ECO:0000313" key="9">
    <source>
        <dbReference type="EMBL" id="KAL3514406.1"/>
    </source>
</evidence>
<sequence>MTSFFFVLIKNSFFQHDEKKKNLPPSPPSLPILGHLHIVYPPTHPALHKLATQYGPIVFLRLGNRPTLVISSASLAQECFTNKNNNNDVAFADKPKTLGSIYLSYNNTTIGSLPYGDLWRNLRRVTAVQVFSSLSLNRFSAVRTEEIRFIAKKLYLTSTINATDQLTHCKISLKSVSLELVFNVMMKMVAGKKWTGPTAMFTEQFGTSVCEYIPIMRWIGFEGYEKKLKDAHKKHDEFFQHLIGETRRMSGTCSASEEQTKTITQMLLSLQQAEPERYTDHIIKATLLVLFVAGTTTTAETIEWAMSLMLNHPEVLKKIRDEIDQNVKSGYFVEDSDLPKLSYLRCVVNETLRLYPPLPLLLPHQSSEDCTLNGYHIPKGTTLLVNAWAIHRDPKVWEEPTKFKPERFEGSRKGDDQEGFKFLPFGMGRRACPGANMGSRLAALALATLIQCFEWERSGEELVNMKVGTGGLMVPKLQPLEALYKPRDCMEQFISQL</sequence>
<accession>A0ABD2Z6E8</accession>
<dbReference type="InterPro" id="IPR050651">
    <property type="entry name" value="Plant_Cytochrome_P450_Monoox"/>
</dbReference>
<feature type="binding site" description="axial binding residue" evidence="7">
    <location>
        <position position="432"/>
    </location>
    <ligand>
        <name>heme</name>
        <dbReference type="ChEBI" id="CHEBI:30413"/>
    </ligand>
    <ligandPart>
        <name>Fe</name>
        <dbReference type="ChEBI" id="CHEBI:18248"/>
    </ligandPart>
</feature>
<dbReference type="GO" id="GO:0046872">
    <property type="term" value="F:metal ion binding"/>
    <property type="evidence" value="ECO:0007669"/>
    <property type="project" value="UniProtKB-KW"/>
</dbReference>
<gene>
    <name evidence="9" type="ORF">ACH5RR_027123</name>
</gene>
<keyword evidence="10" id="KW-1185">Reference proteome</keyword>